<reference evidence="2 3" key="1">
    <citation type="submission" date="2024-04" db="EMBL/GenBank/DDBJ databases">
        <title>Albibacterium profundi sp. nov., isolated from sediment of the Challenger Deep of Mariana Trench.</title>
        <authorList>
            <person name="Wang Y."/>
        </authorList>
    </citation>
    <scope>NUCLEOTIDE SEQUENCE [LARGE SCALE GENOMIC DNA]</scope>
    <source>
        <strain evidence="2 3">RHL897</strain>
    </source>
</reference>
<evidence type="ECO:0000313" key="2">
    <source>
        <dbReference type="EMBL" id="MFB5946255.1"/>
    </source>
</evidence>
<dbReference type="RefSeq" id="WP_375557782.1">
    <property type="nucleotide sequence ID" value="NZ_JBBVGT010000002.1"/>
</dbReference>
<protein>
    <submittedName>
        <fullName evidence="2">Mpo1-like protein</fullName>
    </submittedName>
</protein>
<name>A0ABV5CFA5_9SPHI</name>
<feature type="transmembrane region" description="Helical" evidence="1">
    <location>
        <begin position="147"/>
        <end position="165"/>
    </location>
</feature>
<keyword evidence="3" id="KW-1185">Reference proteome</keyword>
<sequence length="172" mass="20147">MNSKKKQKDETADKLERLFAEYEHSHRNSTNVLIHWICVPLIVFSILGLVWMIPFPHISWLGSMNGFVNWASFLIAFVIYYYLKLSPTLSYGMLFVIGFYSYFIVQLEYWEAAGGWPVWAVCALIFVLSWIGQFVGHKIEGRKPSFLIDLKFLLIGPIWLLSKLYRKLKIPY</sequence>
<feature type="transmembrane region" description="Helical" evidence="1">
    <location>
        <begin position="116"/>
        <end position="135"/>
    </location>
</feature>
<dbReference type="InterPro" id="IPR009305">
    <property type="entry name" value="Mpo1-like"/>
</dbReference>
<evidence type="ECO:0000313" key="3">
    <source>
        <dbReference type="Proteomes" id="UP001580928"/>
    </source>
</evidence>
<dbReference type="Proteomes" id="UP001580928">
    <property type="component" value="Unassembled WGS sequence"/>
</dbReference>
<gene>
    <name evidence="2" type="ORF">WKR92_10460</name>
</gene>
<dbReference type="Pfam" id="PF06127">
    <property type="entry name" value="Mpo1-like"/>
    <property type="match status" value="1"/>
</dbReference>
<feature type="transmembrane region" description="Helical" evidence="1">
    <location>
        <begin position="67"/>
        <end position="83"/>
    </location>
</feature>
<keyword evidence="1" id="KW-0812">Transmembrane</keyword>
<proteinExistence type="predicted"/>
<evidence type="ECO:0000256" key="1">
    <source>
        <dbReference type="SAM" id="Phobius"/>
    </source>
</evidence>
<dbReference type="EMBL" id="JBBVGT010000002">
    <property type="protein sequence ID" value="MFB5946255.1"/>
    <property type="molecule type" value="Genomic_DNA"/>
</dbReference>
<organism evidence="2 3">
    <name type="scientific">Albibacterium profundi</name>
    <dbReference type="NCBI Taxonomy" id="3134906"/>
    <lineage>
        <taxon>Bacteria</taxon>
        <taxon>Pseudomonadati</taxon>
        <taxon>Bacteroidota</taxon>
        <taxon>Sphingobacteriia</taxon>
        <taxon>Sphingobacteriales</taxon>
        <taxon>Sphingobacteriaceae</taxon>
        <taxon>Albibacterium</taxon>
    </lineage>
</organism>
<keyword evidence="1" id="KW-1133">Transmembrane helix</keyword>
<dbReference type="PANTHER" id="PTHR28026">
    <property type="entry name" value="DUF962 DOMAIN PROTEIN (AFU_ORTHOLOGUE AFUA_8G05310)"/>
    <property type="match status" value="1"/>
</dbReference>
<accession>A0ABV5CFA5</accession>
<feature type="transmembrane region" description="Helical" evidence="1">
    <location>
        <begin position="90"/>
        <end position="110"/>
    </location>
</feature>
<keyword evidence="1" id="KW-0472">Membrane</keyword>
<comment type="caution">
    <text evidence="2">The sequence shown here is derived from an EMBL/GenBank/DDBJ whole genome shotgun (WGS) entry which is preliminary data.</text>
</comment>
<feature type="transmembrane region" description="Helical" evidence="1">
    <location>
        <begin position="33"/>
        <end position="55"/>
    </location>
</feature>
<dbReference type="PANTHER" id="PTHR28026:SF9">
    <property type="entry name" value="2-HYDROXY-PALMITIC ACID DIOXYGENASE MPO1"/>
    <property type="match status" value="1"/>
</dbReference>